<evidence type="ECO:0000259" key="4">
    <source>
        <dbReference type="Pfam" id="PF00440"/>
    </source>
</evidence>
<protein>
    <submittedName>
        <fullName evidence="6">TetR/AcrR family transcriptional regulator</fullName>
    </submittedName>
</protein>
<feature type="domain" description="Tetracyclin repressor-like C-terminal" evidence="5">
    <location>
        <begin position="97"/>
        <end position="183"/>
    </location>
</feature>
<dbReference type="InterPro" id="IPR009057">
    <property type="entry name" value="Homeodomain-like_sf"/>
</dbReference>
<evidence type="ECO:0000313" key="7">
    <source>
        <dbReference type="Proteomes" id="UP001597525"/>
    </source>
</evidence>
<name>A0ABW6B9K1_9SPHI</name>
<keyword evidence="7" id="KW-1185">Reference proteome</keyword>
<feature type="domain" description="HTH tetR-type" evidence="4">
    <location>
        <begin position="14"/>
        <end position="58"/>
    </location>
</feature>
<sequence>MKGRPNIHQQEEIIIKAQEVFWQKGFYATSLSDLSHATGAGAGSLYNNFKGGKKELFKKALQQRRADFKSFEQKIHDSEDPISLIKDFFLNLANTDSVAHQKGCLIANTIVEMSFMESELQEEAIKILQETEALYRSVLSKAQQNGELKTTISADVLAKYLITCWCGINSLRRLYPDKGTLREQINLQLNILI</sequence>
<dbReference type="Gene3D" id="1.10.10.60">
    <property type="entry name" value="Homeodomain-like"/>
    <property type="match status" value="1"/>
</dbReference>
<dbReference type="PANTHER" id="PTHR47506:SF1">
    <property type="entry name" value="HTH-TYPE TRANSCRIPTIONAL REGULATOR YJDC"/>
    <property type="match status" value="1"/>
</dbReference>
<dbReference type="PANTHER" id="PTHR47506">
    <property type="entry name" value="TRANSCRIPTIONAL REGULATORY PROTEIN"/>
    <property type="match status" value="1"/>
</dbReference>
<dbReference type="InterPro" id="IPR001647">
    <property type="entry name" value="HTH_TetR"/>
</dbReference>
<dbReference type="SUPFAM" id="SSF46689">
    <property type="entry name" value="Homeodomain-like"/>
    <property type="match status" value="1"/>
</dbReference>
<dbReference type="Pfam" id="PF00440">
    <property type="entry name" value="TetR_N"/>
    <property type="match status" value="1"/>
</dbReference>
<dbReference type="Pfam" id="PF16925">
    <property type="entry name" value="TetR_C_13"/>
    <property type="match status" value="1"/>
</dbReference>
<comment type="caution">
    <text evidence="6">The sequence shown here is derived from an EMBL/GenBank/DDBJ whole genome shotgun (WGS) entry which is preliminary data.</text>
</comment>
<evidence type="ECO:0000259" key="5">
    <source>
        <dbReference type="Pfam" id="PF16925"/>
    </source>
</evidence>
<evidence type="ECO:0000256" key="3">
    <source>
        <dbReference type="ARBA" id="ARBA00023163"/>
    </source>
</evidence>
<gene>
    <name evidence="6" type="ORF">ACFS7Y_00970</name>
</gene>
<evidence type="ECO:0000256" key="1">
    <source>
        <dbReference type="ARBA" id="ARBA00023015"/>
    </source>
</evidence>
<dbReference type="Proteomes" id="UP001597525">
    <property type="component" value="Unassembled WGS sequence"/>
</dbReference>
<dbReference type="InterPro" id="IPR011075">
    <property type="entry name" value="TetR_C"/>
</dbReference>
<dbReference type="InterPro" id="IPR036271">
    <property type="entry name" value="Tet_transcr_reg_TetR-rel_C_sf"/>
</dbReference>
<dbReference type="RefSeq" id="WP_320184413.1">
    <property type="nucleotide sequence ID" value="NZ_CP138332.1"/>
</dbReference>
<evidence type="ECO:0000313" key="6">
    <source>
        <dbReference type="EMBL" id="MFD2965937.1"/>
    </source>
</evidence>
<proteinExistence type="predicted"/>
<reference evidence="7" key="1">
    <citation type="journal article" date="2019" name="Int. J. Syst. Evol. Microbiol.">
        <title>The Global Catalogue of Microorganisms (GCM) 10K type strain sequencing project: providing services to taxonomists for standard genome sequencing and annotation.</title>
        <authorList>
            <consortium name="The Broad Institute Genomics Platform"/>
            <consortium name="The Broad Institute Genome Sequencing Center for Infectious Disease"/>
            <person name="Wu L."/>
            <person name="Ma J."/>
        </authorList>
    </citation>
    <scope>NUCLEOTIDE SEQUENCE [LARGE SCALE GENOMIC DNA]</scope>
    <source>
        <strain evidence="7">KCTC 22814</strain>
    </source>
</reference>
<dbReference type="SUPFAM" id="SSF48498">
    <property type="entry name" value="Tetracyclin repressor-like, C-terminal domain"/>
    <property type="match status" value="1"/>
</dbReference>
<keyword evidence="2" id="KW-0238">DNA-binding</keyword>
<keyword evidence="1" id="KW-0805">Transcription regulation</keyword>
<dbReference type="Gene3D" id="1.10.357.10">
    <property type="entry name" value="Tetracycline Repressor, domain 2"/>
    <property type="match status" value="1"/>
</dbReference>
<accession>A0ABW6B9K1</accession>
<organism evidence="6 7">
    <name type="scientific">Sphingobacterium bambusae</name>
    <dbReference type="NCBI Taxonomy" id="662858"/>
    <lineage>
        <taxon>Bacteria</taxon>
        <taxon>Pseudomonadati</taxon>
        <taxon>Bacteroidota</taxon>
        <taxon>Sphingobacteriia</taxon>
        <taxon>Sphingobacteriales</taxon>
        <taxon>Sphingobacteriaceae</taxon>
        <taxon>Sphingobacterium</taxon>
    </lineage>
</organism>
<keyword evidence="3" id="KW-0804">Transcription</keyword>
<evidence type="ECO:0000256" key="2">
    <source>
        <dbReference type="ARBA" id="ARBA00023125"/>
    </source>
</evidence>
<dbReference type="EMBL" id="JBHUPB010000002">
    <property type="protein sequence ID" value="MFD2965937.1"/>
    <property type="molecule type" value="Genomic_DNA"/>
</dbReference>